<feature type="compositionally biased region" description="Low complexity" evidence="1">
    <location>
        <begin position="555"/>
        <end position="568"/>
    </location>
</feature>
<evidence type="ECO:0000313" key="2">
    <source>
        <dbReference type="EMBL" id="KAG2388952.1"/>
    </source>
</evidence>
<dbReference type="AlphaFoldDB" id="A0AA88GXN0"/>
<organism evidence="2 3">
    <name type="scientific">Naegleria lovaniensis</name>
    <name type="common">Amoeba</name>
    <dbReference type="NCBI Taxonomy" id="51637"/>
    <lineage>
        <taxon>Eukaryota</taxon>
        <taxon>Discoba</taxon>
        <taxon>Heterolobosea</taxon>
        <taxon>Tetramitia</taxon>
        <taxon>Eutetramitia</taxon>
        <taxon>Vahlkampfiidae</taxon>
        <taxon>Naegleria</taxon>
    </lineage>
</organism>
<feature type="region of interest" description="Disordered" evidence="1">
    <location>
        <begin position="538"/>
        <end position="568"/>
    </location>
</feature>
<feature type="compositionally biased region" description="Basic and acidic residues" evidence="1">
    <location>
        <begin position="439"/>
        <end position="453"/>
    </location>
</feature>
<feature type="compositionally biased region" description="Basic and acidic residues" evidence="1">
    <location>
        <begin position="308"/>
        <end position="323"/>
    </location>
</feature>
<keyword evidence="3" id="KW-1185">Reference proteome</keyword>
<evidence type="ECO:0000256" key="1">
    <source>
        <dbReference type="SAM" id="MobiDB-lite"/>
    </source>
</evidence>
<name>A0AA88GXN0_NAELO</name>
<dbReference type="Proteomes" id="UP000816034">
    <property type="component" value="Unassembled WGS sequence"/>
</dbReference>
<feature type="compositionally biased region" description="Low complexity" evidence="1">
    <location>
        <begin position="347"/>
        <end position="357"/>
    </location>
</feature>
<feature type="region of interest" description="Disordered" evidence="1">
    <location>
        <begin position="422"/>
        <end position="501"/>
    </location>
</feature>
<feature type="compositionally biased region" description="Acidic residues" evidence="1">
    <location>
        <begin position="422"/>
        <end position="431"/>
    </location>
</feature>
<feature type="compositionally biased region" description="Polar residues" evidence="1">
    <location>
        <begin position="372"/>
        <end position="389"/>
    </location>
</feature>
<feature type="compositionally biased region" description="Acidic residues" evidence="1">
    <location>
        <begin position="358"/>
        <end position="368"/>
    </location>
</feature>
<evidence type="ECO:0000313" key="3">
    <source>
        <dbReference type="Proteomes" id="UP000816034"/>
    </source>
</evidence>
<feature type="compositionally biased region" description="Polar residues" evidence="1">
    <location>
        <begin position="488"/>
        <end position="498"/>
    </location>
</feature>
<dbReference type="EMBL" id="PYSW02000008">
    <property type="protein sequence ID" value="KAG2388952.1"/>
    <property type="molecule type" value="Genomic_DNA"/>
</dbReference>
<dbReference type="GeneID" id="68106805"/>
<protein>
    <submittedName>
        <fullName evidence="2">Uncharacterized protein</fullName>
    </submittedName>
</protein>
<comment type="caution">
    <text evidence="2">The sequence shown here is derived from an EMBL/GenBank/DDBJ whole genome shotgun (WGS) entry which is preliminary data.</text>
</comment>
<feature type="compositionally biased region" description="Basic and acidic residues" evidence="1">
    <location>
        <begin position="589"/>
        <end position="600"/>
    </location>
</feature>
<dbReference type="RefSeq" id="XP_044552944.1">
    <property type="nucleotide sequence ID" value="XM_044690330.1"/>
</dbReference>
<feature type="compositionally biased region" description="Polar residues" evidence="1">
    <location>
        <begin position="541"/>
        <end position="550"/>
    </location>
</feature>
<feature type="compositionally biased region" description="Low complexity" evidence="1">
    <location>
        <begin position="463"/>
        <end position="475"/>
    </location>
</feature>
<feature type="region of interest" description="Disordered" evidence="1">
    <location>
        <begin position="585"/>
        <end position="610"/>
    </location>
</feature>
<sequence>MTAHSQQSERHENPRMRNNLICEQECHQQTSSQSSQQQQPPLYCCQILSTLQDFKYSSTHVRPSTIHLKFSNRMMTSDTHEGHCSGVSNHALQTSPQKIPIRLPSSPASKRIISSQQLNLAFPILNPKISTLQNAFQHVPNPTPVTLSSSLIQSLKSFSTSNSSNSFNSSKLKNFKFPSLLAQPSTNHSFQIGFQLTHPLPWKGSNGGFCCVICSMLAQKIIFGPPQDFSQHWKRKKGHLENGIITNEILKKIIQMYGEGFSNLLGGRMCDRHVSQICGKQVELVNSVSTMPTVNESTTMHSSMISLKKREDNHHSNSLESNRKTRKITPTEATTNSNDEQEDNFDFDASSQSSDYSSMDDDDGSSEDFENHSNSESSPNRFQTSQRKSNPLLESPRISTRRQQKQELLCNYKRLIEKEKLTDEEEEEEEPFPNQTLSIKEKEEEKQTVKKSSESSSNGQTHPLLTLTTTTNTSPRPRRRFFRRGTDHVSSSRSVTTIHQRRDLPLDQDAISIVIVNSNDHSASSMNVMNTNHGHACCGDDSSSTSNHSMDQLKPNSPSKKSSTTISNSHHERMYLDFLEYDDQDDVESNSHEGDDHTTSLEEPILNPSVHDFPNLKVLDNTRSMSQQPQTFDTSCKNEDSFHVLVSLMEELVNQEDEQAHGSCVVQLGENHETLNSVPPRRRFIRRFVK</sequence>
<reference evidence="2 3" key="1">
    <citation type="journal article" date="2018" name="BMC Genomics">
        <title>The genome of Naegleria lovaniensis, the basis for a comparative approach to unravel pathogenicity factors of the human pathogenic amoeba N. fowleri.</title>
        <authorList>
            <person name="Liechti N."/>
            <person name="Schurch N."/>
            <person name="Bruggmann R."/>
            <person name="Wittwer M."/>
        </authorList>
    </citation>
    <scope>NUCLEOTIDE SEQUENCE [LARGE SCALE GENOMIC DNA]</scope>
    <source>
        <strain evidence="2 3">ATCC 30569</strain>
    </source>
</reference>
<gene>
    <name evidence="2" type="ORF">C9374_014352</name>
</gene>
<feature type="region of interest" description="Disordered" evidence="1">
    <location>
        <begin position="308"/>
        <end position="405"/>
    </location>
</feature>
<accession>A0AA88GXN0</accession>
<proteinExistence type="predicted"/>